<dbReference type="CDD" id="cd07814">
    <property type="entry name" value="SRPBCC_CalC_Aha1-like"/>
    <property type="match status" value="1"/>
</dbReference>
<organism evidence="3 4">
    <name type="scientific">Floricoccus tropicus</name>
    <dbReference type="NCBI Taxonomy" id="1859473"/>
    <lineage>
        <taxon>Bacteria</taxon>
        <taxon>Bacillati</taxon>
        <taxon>Bacillota</taxon>
        <taxon>Bacilli</taxon>
        <taxon>Lactobacillales</taxon>
        <taxon>Streptococcaceae</taxon>
        <taxon>Floricoccus</taxon>
    </lineage>
</organism>
<dbReference type="Proteomes" id="UP000178622">
    <property type="component" value="Unassembled WGS sequence"/>
</dbReference>
<dbReference type="InterPro" id="IPR013538">
    <property type="entry name" value="ASHA1/2-like_C"/>
</dbReference>
<dbReference type="Gene3D" id="3.30.530.20">
    <property type="match status" value="1"/>
</dbReference>
<evidence type="ECO:0000256" key="1">
    <source>
        <dbReference type="ARBA" id="ARBA00006817"/>
    </source>
</evidence>
<dbReference type="SUPFAM" id="SSF55961">
    <property type="entry name" value="Bet v1-like"/>
    <property type="match status" value="1"/>
</dbReference>
<name>A0A1E8GMC8_9LACT</name>
<feature type="domain" description="Activator of Hsp90 ATPase homologue 1/2-like C-terminal" evidence="2">
    <location>
        <begin position="13"/>
        <end position="134"/>
    </location>
</feature>
<dbReference type="Pfam" id="PF08327">
    <property type="entry name" value="AHSA1"/>
    <property type="match status" value="1"/>
</dbReference>
<protein>
    <submittedName>
        <fullName evidence="3">ATPase</fullName>
    </submittedName>
</protein>
<dbReference type="InterPro" id="IPR023393">
    <property type="entry name" value="START-like_dom_sf"/>
</dbReference>
<evidence type="ECO:0000313" key="3">
    <source>
        <dbReference type="EMBL" id="OFI49327.1"/>
    </source>
</evidence>
<evidence type="ECO:0000259" key="2">
    <source>
        <dbReference type="Pfam" id="PF08327"/>
    </source>
</evidence>
<dbReference type="AlphaFoldDB" id="A0A1E8GMC8"/>
<gene>
    <name evidence="3" type="ORF">BG261_01730</name>
</gene>
<accession>A0A1E8GMC8</accession>
<dbReference type="OrthoDB" id="2355173at2"/>
<comment type="similarity">
    <text evidence="1">Belongs to the AHA1 family.</text>
</comment>
<evidence type="ECO:0000313" key="4">
    <source>
        <dbReference type="Proteomes" id="UP000178622"/>
    </source>
</evidence>
<dbReference type="STRING" id="1859473.BG261_01730"/>
<sequence length="136" mass="15189">MADVVLDFTIKNSIDKVWEALTDPKILSQWIWDNNFNSEVGEKSEFRAPATDWWDGVVNIETLVAEKPEKLVYTWATMGETTKITWLLSDNGDGTTELHFEQDGFSAETKAREGAIAGATYAWTENIGKLSGLLEG</sequence>
<dbReference type="RefSeq" id="WP_070791851.1">
    <property type="nucleotide sequence ID" value="NZ_MKIR01000012.1"/>
</dbReference>
<reference evidence="4" key="1">
    <citation type="submission" date="2016-09" db="EMBL/GenBank/DDBJ databases">
        <title>Draft genome sequence of a novel species of the family Streptococcaceae isolated from flowers.</title>
        <authorList>
            <person name="Chuah L.-O."/>
            <person name="Yap K.-P."/>
            <person name="Thong K.L."/>
            <person name="Liong M.T."/>
            <person name="Ahmad R."/>
            <person name="Rusul G."/>
        </authorList>
    </citation>
    <scope>NUCLEOTIDE SEQUENCE [LARGE SCALE GENOMIC DNA]</scope>
    <source>
        <strain evidence="4">DF1</strain>
    </source>
</reference>
<comment type="caution">
    <text evidence="3">The sequence shown here is derived from an EMBL/GenBank/DDBJ whole genome shotgun (WGS) entry which is preliminary data.</text>
</comment>
<dbReference type="EMBL" id="MKIR01000012">
    <property type="protein sequence ID" value="OFI49327.1"/>
    <property type="molecule type" value="Genomic_DNA"/>
</dbReference>
<keyword evidence="4" id="KW-1185">Reference proteome</keyword>
<proteinExistence type="inferred from homology"/>